<accession>A0ABS2MTQ0</accession>
<dbReference type="Proteomes" id="UP000767854">
    <property type="component" value="Unassembled WGS sequence"/>
</dbReference>
<dbReference type="InterPro" id="IPR004299">
    <property type="entry name" value="MBOAT_fam"/>
</dbReference>
<evidence type="ECO:0000256" key="1">
    <source>
        <dbReference type="ARBA" id="ARBA00004651"/>
    </source>
</evidence>
<dbReference type="InterPro" id="IPR028362">
    <property type="entry name" value="AlgI"/>
</dbReference>
<keyword evidence="7 9" id="KW-0472">Membrane</keyword>
<dbReference type="PANTHER" id="PTHR13285">
    <property type="entry name" value="ACYLTRANSFERASE"/>
    <property type="match status" value="1"/>
</dbReference>
<dbReference type="PIRSF" id="PIRSF500217">
    <property type="entry name" value="AlgI"/>
    <property type="match status" value="1"/>
</dbReference>
<organism evidence="11 12">
    <name type="scientific">Fusibacter tunisiensis</name>
    <dbReference type="NCBI Taxonomy" id="1008308"/>
    <lineage>
        <taxon>Bacteria</taxon>
        <taxon>Bacillati</taxon>
        <taxon>Bacillota</taxon>
        <taxon>Clostridia</taxon>
        <taxon>Eubacteriales</taxon>
        <taxon>Eubacteriales Family XII. Incertae Sedis</taxon>
        <taxon>Fusibacter</taxon>
    </lineage>
</organism>
<keyword evidence="12" id="KW-1185">Reference proteome</keyword>
<feature type="transmembrane region" description="Helical" evidence="10">
    <location>
        <begin position="52"/>
        <end position="71"/>
    </location>
</feature>
<feature type="transmembrane region" description="Helical" evidence="10">
    <location>
        <begin position="151"/>
        <end position="169"/>
    </location>
</feature>
<gene>
    <name evidence="11" type="ORF">JOC49_002313</name>
</gene>
<evidence type="ECO:0000256" key="5">
    <source>
        <dbReference type="ARBA" id="ARBA00022692"/>
    </source>
</evidence>
<dbReference type="Pfam" id="PF03062">
    <property type="entry name" value="MBOAT"/>
    <property type="match status" value="1"/>
</dbReference>
<comment type="caution">
    <text evidence="11">The sequence shown here is derived from an EMBL/GenBank/DDBJ whole genome shotgun (WGS) entry which is preliminary data.</text>
</comment>
<evidence type="ECO:0000313" key="11">
    <source>
        <dbReference type="EMBL" id="MBM7562752.1"/>
    </source>
</evidence>
<sequence length="462" mass="53210">MLFTSVTFILFFLPSLIFCYFCVPKRFRGVRNFILMGFSLFFYAFGGPKYLVLMLVSVLINYLGGLGITYFKRQAQRKSILALTVIGNLVLLGWFKYAGFLSEIIRQFSDRFPEIQVILPIGISFYTFQSMSYVIDVYRTKADVQKNPLKLMLYIALFPQLIAGPIVRYTTIADEINLRHESLSDFSEGIIRFMLGFGKKMILANAAGEIADGIFASSMGTMTMSLAWVGALAYTAQIYFDFSAYSDMAIGLGRMFGFHFLENFNYPYISKSITEFWRRWHISLSSWFRDYVYIPLGGNRCTIMKNIRNISVVWLLTGLWHGAAWNFVVWGIWFCLFLLGEKFIWGEGLEKLPHSVQHLYTMLIVILSWVIFRSPDLTSAISYAGALFGVGVNEIFDGRTVYYIRQYLPEWILFGVGVFPIYNKIQKRIPLWLSAGFAFAVFFIGYLKLAVGSFNPFIYFRF</sequence>
<dbReference type="EMBL" id="JAFBDT010000029">
    <property type="protein sequence ID" value="MBM7562752.1"/>
    <property type="molecule type" value="Genomic_DNA"/>
</dbReference>
<feature type="transmembrane region" description="Helical" evidence="10">
    <location>
        <begin position="408"/>
        <end position="425"/>
    </location>
</feature>
<name>A0ABS2MTQ0_9FIRM</name>
<evidence type="ECO:0000313" key="12">
    <source>
        <dbReference type="Proteomes" id="UP000767854"/>
    </source>
</evidence>
<keyword evidence="4 9" id="KW-0808">Transferase</keyword>
<feature type="transmembrane region" description="Helical" evidence="10">
    <location>
        <begin position="6"/>
        <end position="23"/>
    </location>
</feature>
<keyword evidence="5 10" id="KW-0812">Transmembrane</keyword>
<evidence type="ECO:0000256" key="3">
    <source>
        <dbReference type="ARBA" id="ARBA00022475"/>
    </source>
</evidence>
<dbReference type="PANTHER" id="PTHR13285:SF23">
    <property type="entry name" value="TEICHOIC ACID D-ALANYLTRANSFERASE"/>
    <property type="match status" value="1"/>
</dbReference>
<dbReference type="RefSeq" id="WP_204665179.1">
    <property type="nucleotide sequence ID" value="NZ_JAFBDT010000029.1"/>
</dbReference>
<evidence type="ECO:0000256" key="4">
    <source>
        <dbReference type="ARBA" id="ARBA00022679"/>
    </source>
</evidence>
<proteinExistence type="inferred from homology"/>
<evidence type="ECO:0000256" key="10">
    <source>
        <dbReference type="SAM" id="Phobius"/>
    </source>
</evidence>
<dbReference type="InterPro" id="IPR051085">
    <property type="entry name" value="MB_O-acyltransferase"/>
</dbReference>
<dbReference type="PIRSF" id="PIRSF016636">
    <property type="entry name" value="AlgI_DltB"/>
    <property type="match status" value="1"/>
</dbReference>
<evidence type="ECO:0000256" key="8">
    <source>
        <dbReference type="ARBA" id="ARBA00023315"/>
    </source>
</evidence>
<feature type="transmembrane region" description="Helical" evidence="10">
    <location>
        <begin position="30"/>
        <end position="46"/>
    </location>
</feature>
<evidence type="ECO:0000256" key="7">
    <source>
        <dbReference type="ARBA" id="ARBA00023136"/>
    </source>
</evidence>
<protein>
    <submittedName>
        <fullName evidence="11">Alginate O-acetyltransferase complex protein AlgI</fullName>
    </submittedName>
</protein>
<reference evidence="11 12" key="1">
    <citation type="submission" date="2021-01" db="EMBL/GenBank/DDBJ databases">
        <title>Genomic Encyclopedia of Type Strains, Phase IV (KMG-IV): sequencing the most valuable type-strain genomes for metagenomic binning, comparative biology and taxonomic classification.</title>
        <authorList>
            <person name="Goeker M."/>
        </authorList>
    </citation>
    <scope>NUCLEOTIDE SEQUENCE [LARGE SCALE GENOMIC DNA]</scope>
    <source>
        <strain evidence="11 12">DSM 24436</strain>
    </source>
</reference>
<feature type="transmembrane region" description="Helical" evidence="10">
    <location>
        <begin position="352"/>
        <end position="371"/>
    </location>
</feature>
<feature type="transmembrane region" description="Helical" evidence="10">
    <location>
        <begin position="319"/>
        <end position="340"/>
    </location>
</feature>
<feature type="transmembrane region" description="Helical" evidence="10">
    <location>
        <begin position="377"/>
        <end position="396"/>
    </location>
</feature>
<feature type="transmembrane region" description="Helical" evidence="10">
    <location>
        <begin position="219"/>
        <end position="240"/>
    </location>
</feature>
<evidence type="ECO:0000256" key="9">
    <source>
        <dbReference type="PIRNR" id="PIRNR016636"/>
    </source>
</evidence>
<keyword evidence="8 9" id="KW-0012">Acyltransferase</keyword>
<keyword evidence="6 10" id="KW-1133">Transmembrane helix</keyword>
<dbReference type="InterPro" id="IPR024194">
    <property type="entry name" value="Ac/AlaTfrase_AlgI/DltB"/>
</dbReference>
<feature type="transmembrane region" description="Helical" evidence="10">
    <location>
        <begin position="80"/>
        <end position="97"/>
    </location>
</feature>
<evidence type="ECO:0000256" key="2">
    <source>
        <dbReference type="ARBA" id="ARBA00010323"/>
    </source>
</evidence>
<keyword evidence="3 9" id="KW-1003">Cell membrane</keyword>
<feature type="transmembrane region" description="Helical" evidence="10">
    <location>
        <begin position="431"/>
        <end position="451"/>
    </location>
</feature>
<feature type="transmembrane region" description="Helical" evidence="10">
    <location>
        <begin position="117"/>
        <end position="139"/>
    </location>
</feature>
<comment type="similarity">
    <text evidence="2 9">Belongs to the membrane-bound acyltransferase family.</text>
</comment>
<comment type="subcellular location">
    <subcellularLocation>
        <location evidence="1">Cell membrane</location>
        <topology evidence="1">Multi-pass membrane protein</topology>
    </subcellularLocation>
</comment>
<evidence type="ECO:0000256" key="6">
    <source>
        <dbReference type="ARBA" id="ARBA00022989"/>
    </source>
</evidence>